<feature type="transmembrane region" description="Helical" evidence="1">
    <location>
        <begin position="84"/>
        <end position="104"/>
    </location>
</feature>
<dbReference type="EMBL" id="LT629748">
    <property type="protein sequence ID" value="SDS73624.1"/>
    <property type="molecule type" value="Genomic_DNA"/>
</dbReference>
<gene>
    <name evidence="3" type="ORF">SAMN05216198_2644</name>
</gene>
<feature type="transmembrane region" description="Helical" evidence="1">
    <location>
        <begin position="201"/>
        <end position="222"/>
    </location>
</feature>
<feature type="transmembrane region" description="Helical" evidence="1">
    <location>
        <begin position="7"/>
        <end position="25"/>
    </location>
</feature>
<dbReference type="RefSeq" id="WP_090273997.1">
    <property type="nucleotide sequence ID" value="NZ_LT629748.1"/>
</dbReference>
<reference evidence="4" key="1">
    <citation type="submission" date="2016-10" db="EMBL/GenBank/DDBJ databases">
        <authorList>
            <person name="Varghese N."/>
            <person name="Submissions S."/>
        </authorList>
    </citation>
    <scope>NUCLEOTIDE SEQUENCE [LARGE SCALE GENOMIC DNA]</scope>
    <source>
        <strain evidence="4">2SM5</strain>
    </source>
</reference>
<evidence type="ECO:0000313" key="3">
    <source>
        <dbReference type="EMBL" id="SDS73624.1"/>
    </source>
</evidence>
<dbReference type="STRING" id="797277.SAMN05216198_2644"/>
<dbReference type="PANTHER" id="PTHR37312">
    <property type="entry name" value="MEMBRANE-BOUND ACYLTRANSFERASE YKRP-RELATED"/>
    <property type="match status" value="1"/>
</dbReference>
<feature type="transmembrane region" description="Helical" evidence="1">
    <location>
        <begin position="292"/>
        <end position="314"/>
    </location>
</feature>
<dbReference type="GO" id="GO:0016747">
    <property type="term" value="F:acyltransferase activity, transferring groups other than amino-acyl groups"/>
    <property type="evidence" value="ECO:0007669"/>
    <property type="project" value="InterPro"/>
</dbReference>
<feature type="transmembrane region" description="Helical" evidence="1">
    <location>
        <begin position="149"/>
        <end position="166"/>
    </location>
</feature>
<keyword evidence="1" id="KW-0812">Transmembrane</keyword>
<evidence type="ECO:0000313" key="4">
    <source>
        <dbReference type="Proteomes" id="UP000243426"/>
    </source>
</evidence>
<evidence type="ECO:0000259" key="2">
    <source>
        <dbReference type="Pfam" id="PF01757"/>
    </source>
</evidence>
<organism evidence="3 4">
    <name type="scientific">Halopseudomonas litoralis</name>
    <dbReference type="NCBI Taxonomy" id="797277"/>
    <lineage>
        <taxon>Bacteria</taxon>
        <taxon>Pseudomonadati</taxon>
        <taxon>Pseudomonadota</taxon>
        <taxon>Gammaproteobacteria</taxon>
        <taxon>Pseudomonadales</taxon>
        <taxon>Pseudomonadaceae</taxon>
        <taxon>Halopseudomonas</taxon>
    </lineage>
</organism>
<proteinExistence type="predicted"/>
<feature type="transmembrane region" description="Helical" evidence="1">
    <location>
        <begin position="124"/>
        <end position="142"/>
    </location>
</feature>
<dbReference type="Pfam" id="PF01757">
    <property type="entry name" value="Acyl_transf_3"/>
    <property type="match status" value="1"/>
</dbReference>
<feature type="transmembrane region" description="Helical" evidence="1">
    <location>
        <begin position="45"/>
        <end position="64"/>
    </location>
</feature>
<feature type="transmembrane region" description="Helical" evidence="1">
    <location>
        <begin position="234"/>
        <end position="252"/>
    </location>
</feature>
<evidence type="ECO:0000256" key="1">
    <source>
        <dbReference type="SAM" id="Phobius"/>
    </source>
</evidence>
<keyword evidence="4" id="KW-1185">Reference proteome</keyword>
<sequence length="344" mass="37673">MEKRDCWVDYAKALGIVLVVYGHVLRGLHSAGIDMPERFYRFSDSIVYSFHMPLFFFLAGLFFYQSFAARQARRLIFSKLDTILYPFILWSILQGMIEVFLAGYTNGTVTYAEVFALLWAPRAQFWFLYALMVCFILAAVVFTLCPRRSAIPVLVVAALLYLNPSALPSGLLSGYIADNFVFFALDIVFSTHTGMSKPAPGWLALAMAGLFVAGQYVFHGLLGLSYTERGPASLALALVSIAAVAAVCSCAAQRHIRSIAYIGAASMAIYLMHILAGSGVRVGLKFAGVESFVLHSLLGVTMGIAAPLAAFAMINRLKVPYVFSAPISGWLAQSLDRTVRRAVR</sequence>
<dbReference type="PANTHER" id="PTHR37312:SF1">
    <property type="entry name" value="MEMBRANE-BOUND ACYLTRANSFERASE YKRP-RELATED"/>
    <property type="match status" value="1"/>
</dbReference>
<feature type="transmembrane region" description="Helical" evidence="1">
    <location>
        <begin position="259"/>
        <end position="280"/>
    </location>
</feature>
<dbReference type="Proteomes" id="UP000243426">
    <property type="component" value="Chromosome I"/>
</dbReference>
<dbReference type="InterPro" id="IPR052734">
    <property type="entry name" value="Nod_factor_acetyltransferase"/>
</dbReference>
<keyword evidence="1" id="KW-1133">Transmembrane helix</keyword>
<feature type="domain" description="Acyltransferase 3" evidence="2">
    <location>
        <begin position="7"/>
        <end position="309"/>
    </location>
</feature>
<dbReference type="InterPro" id="IPR002656">
    <property type="entry name" value="Acyl_transf_3_dom"/>
</dbReference>
<keyword evidence="1" id="KW-0472">Membrane</keyword>
<accession>A0A1H1UM63</accession>
<name>A0A1H1UM63_9GAMM</name>
<protein>
    <submittedName>
        <fullName evidence="3">Fucose 4-O-acetylase</fullName>
    </submittedName>
</protein>
<dbReference type="AlphaFoldDB" id="A0A1H1UM63"/>
<dbReference type="OrthoDB" id="9814956at2"/>